<proteinExistence type="predicted"/>
<accession>A0A250XMF3</accession>
<name>A0A250XMF3_9CHLO</name>
<protein>
    <submittedName>
        <fullName evidence="2">Uncharacterized protein</fullName>
    </submittedName>
</protein>
<dbReference type="EMBL" id="BEGY01000121">
    <property type="protein sequence ID" value="GAX84275.1"/>
    <property type="molecule type" value="Genomic_DNA"/>
</dbReference>
<dbReference type="AlphaFoldDB" id="A0A250XMF3"/>
<sequence>MGDEGNICLLGGVVVFEAGGGDFDFNGGPFFLAGEASTGGSGGEEDKGRGSSIFGDGDCSTTWEGESKFDTLDGDCSTTWEGESKFDTDGEDVGEDKAGCRDDEGEGVGGVAGEGVGEGVGVGSIGGGPAEGGLIGAVAGTVGTLEKVVDSRGLGKTNGGYMGGLVLGVKGLAGCKGGGDELVLLGVVKGGCKGGGDKLLVLLAGVKGGCKGGGDKLLVLLLGVKGGCKGGGD</sequence>
<evidence type="ECO:0000313" key="2">
    <source>
        <dbReference type="EMBL" id="GAX84275.1"/>
    </source>
</evidence>
<gene>
    <name evidence="2" type="ORF">CEUSTIGMA_g11697.t1</name>
</gene>
<feature type="region of interest" description="Disordered" evidence="1">
    <location>
        <begin position="36"/>
        <end position="59"/>
    </location>
</feature>
<comment type="caution">
    <text evidence="2">The sequence shown here is derived from an EMBL/GenBank/DDBJ whole genome shotgun (WGS) entry which is preliminary data.</text>
</comment>
<feature type="non-terminal residue" evidence="2">
    <location>
        <position position="233"/>
    </location>
</feature>
<organism evidence="2 3">
    <name type="scientific">Chlamydomonas eustigma</name>
    <dbReference type="NCBI Taxonomy" id="1157962"/>
    <lineage>
        <taxon>Eukaryota</taxon>
        <taxon>Viridiplantae</taxon>
        <taxon>Chlorophyta</taxon>
        <taxon>core chlorophytes</taxon>
        <taxon>Chlorophyceae</taxon>
        <taxon>CS clade</taxon>
        <taxon>Chlamydomonadales</taxon>
        <taxon>Chlamydomonadaceae</taxon>
        <taxon>Chlamydomonas</taxon>
    </lineage>
</organism>
<evidence type="ECO:0000256" key="1">
    <source>
        <dbReference type="SAM" id="MobiDB-lite"/>
    </source>
</evidence>
<reference evidence="2 3" key="1">
    <citation type="submission" date="2017-08" db="EMBL/GenBank/DDBJ databases">
        <title>Acidophilic green algal genome provides insights into adaptation to an acidic environment.</title>
        <authorList>
            <person name="Hirooka S."/>
            <person name="Hirose Y."/>
            <person name="Kanesaki Y."/>
            <person name="Higuchi S."/>
            <person name="Fujiwara T."/>
            <person name="Onuma R."/>
            <person name="Era A."/>
            <person name="Ohbayashi R."/>
            <person name="Uzuka A."/>
            <person name="Nozaki H."/>
            <person name="Yoshikawa H."/>
            <person name="Miyagishima S.Y."/>
        </authorList>
    </citation>
    <scope>NUCLEOTIDE SEQUENCE [LARGE SCALE GENOMIC DNA]</scope>
    <source>
        <strain evidence="2 3">NIES-2499</strain>
    </source>
</reference>
<keyword evidence="3" id="KW-1185">Reference proteome</keyword>
<evidence type="ECO:0000313" key="3">
    <source>
        <dbReference type="Proteomes" id="UP000232323"/>
    </source>
</evidence>
<feature type="region of interest" description="Disordered" evidence="1">
    <location>
        <begin position="80"/>
        <end position="112"/>
    </location>
</feature>
<dbReference type="Proteomes" id="UP000232323">
    <property type="component" value="Unassembled WGS sequence"/>
</dbReference>